<keyword evidence="2" id="KW-1185">Reference proteome</keyword>
<proteinExistence type="predicted"/>
<gene>
    <name evidence="1" type="ORF">LITE_LOCUS15012</name>
</gene>
<evidence type="ECO:0000313" key="1">
    <source>
        <dbReference type="EMBL" id="CAI0411065.1"/>
    </source>
</evidence>
<reference evidence="1" key="1">
    <citation type="submission" date="2022-08" db="EMBL/GenBank/DDBJ databases">
        <authorList>
            <person name="Gutierrez-Valencia J."/>
        </authorList>
    </citation>
    <scope>NUCLEOTIDE SEQUENCE</scope>
</reference>
<dbReference type="Proteomes" id="UP001154282">
    <property type="component" value="Unassembled WGS sequence"/>
</dbReference>
<comment type="caution">
    <text evidence="1">The sequence shown here is derived from an EMBL/GenBank/DDBJ whole genome shotgun (WGS) entry which is preliminary data.</text>
</comment>
<accession>A0AAV0JM92</accession>
<dbReference type="EMBL" id="CAMGYJ010000005">
    <property type="protein sequence ID" value="CAI0411065.1"/>
    <property type="molecule type" value="Genomic_DNA"/>
</dbReference>
<sequence>MKWRLLELPTECMHLRTYRLNCKHLILQHLNCVSIGCFCAQLLAPWCKEYELCVCIDVTELLSDMLDSRRLDADRGRRNSRLQRRARVSGLKL</sequence>
<protein>
    <submittedName>
        <fullName evidence="1">Uncharacterized protein</fullName>
    </submittedName>
</protein>
<organism evidence="1 2">
    <name type="scientific">Linum tenue</name>
    <dbReference type="NCBI Taxonomy" id="586396"/>
    <lineage>
        <taxon>Eukaryota</taxon>
        <taxon>Viridiplantae</taxon>
        <taxon>Streptophyta</taxon>
        <taxon>Embryophyta</taxon>
        <taxon>Tracheophyta</taxon>
        <taxon>Spermatophyta</taxon>
        <taxon>Magnoliopsida</taxon>
        <taxon>eudicotyledons</taxon>
        <taxon>Gunneridae</taxon>
        <taxon>Pentapetalae</taxon>
        <taxon>rosids</taxon>
        <taxon>fabids</taxon>
        <taxon>Malpighiales</taxon>
        <taxon>Linaceae</taxon>
        <taxon>Linum</taxon>
    </lineage>
</organism>
<evidence type="ECO:0000313" key="2">
    <source>
        <dbReference type="Proteomes" id="UP001154282"/>
    </source>
</evidence>
<dbReference type="AlphaFoldDB" id="A0AAV0JM92"/>
<name>A0AAV0JM92_9ROSI</name>